<protein>
    <recommendedName>
        <fullName evidence="3 4">Small ribosomal subunit protein bS6</fullName>
    </recommendedName>
</protein>
<dbReference type="HAMAP" id="MF_00360">
    <property type="entry name" value="Ribosomal_bS6"/>
    <property type="match status" value="1"/>
</dbReference>
<dbReference type="InterPro" id="IPR000529">
    <property type="entry name" value="Ribosomal_bS6"/>
</dbReference>
<dbReference type="Pfam" id="PF01250">
    <property type="entry name" value="Ribosomal_S6"/>
    <property type="match status" value="1"/>
</dbReference>
<evidence type="ECO:0000256" key="1">
    <source>
        <dbReference type="ARBA" id="ARBA00009512"/>
    </source>
</evidence>
<dbReference type="GO" id="GO:0005840">
    <property type="term" value="C:ribosome"/>
    <property type="evidence" value="ECO:0007669"/>
    <property type="project" value="UniProtKB-KW"/>
</dbReference>
<sequence>MSNYEIMILTNPKTTDEELQNLVFSVLDKNSSKFERLERNETAYPIKKLTHVNYFLITTKAEPHLMSELTRKLNIDKSVLRSLIINLDSEKGLKPRKVSKKFNKRIPLNRENKKPYVKNNETSKDASEEKKVARKPRTSKVLDEKK</sequence>
<dbReference type="InterPro" id="IPR014717">
    <property type="entry name" value="Transl_elong_EF1B/ribsomal_bS6"/>
</dbReference>
<accession>A0A2K9YSI6</accession>
<keyword evidence="4" id="KW-0687">Ribonucleoprotein</keyword>
<name>A0A2K9YSI6_METHO</name>
<evidence type="ECO:0000313" key="6">
    <source>
        <dbReference type="EMBL" id="AYN65237.1"/>
    </source>
</evidence>
<evidence type="ECO:0000256" key="3">
    <source>
        <dbReference type="ARBA" id="ARBA00035294"/>
    </source>
</evidence>
<dbReference type="GO" id="GO:1990904">
    <property type="term" value="C:ribonucleoprotein complex"/>
    <property type="evidence" value="ECO:0007669"/>
    <property type="project" value="UniProtKB-KW"/>
</dbReference>
<feature type="region of interest" description="Disordered" evidence="5">
    <location>
        <begin position="96"/>
        <end position="146"/>
    </location>
</feature>
<evidence type="ECO:0000256" key="4">
    <source>
        <dbReference type="HAMAP-Rule" id="MF_00360"/>
    </source>
</evidence>
<organism evidence="6 7">
    <name type="scientific">Metamycoplasma hominis</name>
    <name type="common">Mycoplasma hominis</name>
    <dbReference type="NCBI Taxonomy" id="2098"/>
    <lineage>
        <taxon>Bacteria</taxon>
        <taxon>Bacillati</taxon>
        <taxon>Mycoplasmatota</taxon>
        <taxon>Mycoplasmoidales</taxon>
        <taxon>Metamycoplasmataceae</taxon>
        <taxon>Metamycoplasma</taxon>
    </lineage>
</organism>
<keyword evidence="4" id="KW-0699">rRNA-binding</keyword>
<dbReference type="OMA" id="NYEIMIL"/>
<evidence type="ECO:0000256" key="2">
    <source>
        <dbReference type="ARBA" id="ARBA00035104"/>
    </source>
</evidence>
<dbReference type="NCBIfam" id="TIGR00166">
    <property type="entry name" value="S6"/>
    <property type="match status" value="1"/>
</dbReference>
<gene>
    <name evidence="4 6" type="primary">rpsF</name>
    <name evidence="6" type="ORF">KN71_000725</name>
</gene>
<dbReference type="Proteomes" id="UP000029712">
    <property type="component" value="Chromosome"/>
</dbReference>
<dbReference type="AlphaFoldDB" id="A0A2K9YSI6"/>
<proteinExistence type="inferred from homology"/>
<comment type="function">
    <text evidence="2 4">Binds together with bS18 to 16S ribosomal RNA.</text>
</comment>
<reference evidence="6 7" key="2">
    <citation type="submission" date="2018-10" db="EMBL/GenBank/DDBJ databases">
        <title>Detection and isolation of Mycoplasma hominis as a predominant microorganism from pelvic cavity of patient with salpingitis and tubo-ovarian abscess.</title>
        <authorList>
            <person name="Guschin A.E."/>
            <person name="Khayrullina G.A."/>
            <person name="Rakovskaya I.V."/>
            <person name="Shelenkov A.A."/>
            <person name="Shagin D.A."/>
        </authorList>
    </citation>
    <scope>NUCLEOTIDE SEQUENCE [LARGE SCALE GENOMIC DNA]</scope>
    <source>
        <strain evidence="7">TOA</strain>
    </source>
</reference>
<dbReference type="CDD" id="cd00473">
    <property type="entry name" value="bS6"/>
    <property type="match status" value="1"/>
</dbReference>
<dbReference type="InterPro" id="IPR020814">
    <property type="entry name" value="Ribosomal_S6_plastid/chlpt"/>
</dbReference>
<dbReference type="InterPro" id="IPR035980">
    <property type="entry name" value="Ribosomal_bS6_sf"/>
</dbReference>
<keyword evidence="4 6" id="KW-0689">Ribosomal protein</keyword>
<dbReference type="SUPFAM" id="SSF54995">
    <property type="entry name" value="Ribosomal protein S6"/>
    <property type="match status" value="1"/>
</dbReference>
<dbReference type="GeneID" id="89679158"/>
<reference evidence="6 7" key="1">
    <citation type="submission" date="2014-08" db="EMBL/GenBank/DDBJ databases">
        <authorList>
            <person name="Kuleshov K."/>
            <person name="Dedkov V."/>
            <person name="Markelov M."/>
            <person name="Pimkina E."/>
        </authorList>
    </citation>
    <scope>NUCLEOTIDE SEQUENCE [LARGE SCALE GENOMIC DNA]</scope>
    <source>
        <strain evidence="7">TOA</strain>
    </source>
</reference>
<dbReference type="GO" id="GO:0006412">
    <property type="term" value="P:translation"/>
    <property type="evidence" value="ECO:0007669"/>
    <property type="project" value="UniProtKB-UniRule"/>
</dbReference>
<dbReference type="GO" id="GO:0003735">
    <property type="term" value="F:structural constituent of ribosome"/>
    <property type="evidence" value="ECO:0007669"/>
    <property type="project" value="InterPro"/>
</dbReference>
<evidence type="ECO:0000313" key="7">
    <source>
        <dbReference type="Proteomes" id="UP000029712"/>
    </source>
</evidence>
<dbReference type="OrthoDB" id="9812702at2"/>
<dbReference type="EMBL" id="CP033021">
    <property type="protein sequence ID" value="AYN65237.1"/>
    <property type="molecule type" value="Genomic_DNA"/>
</dbReference>
<dbReference type="GO" id="GO:0019843">
    <property type="term" value="F:rRNA binding"/>
    <property type="evidence" value="ECO:0007669"/>
    <property type="project" value="UniProtKB-UniRule"/>
</dbReference>
<dbReference type="RefSeq" id="WP_012855389.1">
    <property type="nucleotide sequence ID" value="NZ_CP009677.1"/>
</dbReference>
<keyword evidence="4" id="KW-0694">RNA-binding</keyword>
<feature type="compositionally biased region" description="Basic and acidic residues" evidence="5">
    <location>
        <begin position="121"/>
        <end position="131"/>
    </location>
</feature>
<dbReference type="Gene3D" id="3.30.70.60">
    <property type="match status" value="1"/>
</dbReference>
<evidence type="ECO:0000256" key="5">
    <source>
        <dbReference type="SAM" id="MobiDB-lite"/>
    </source>
</evidence>
<comment type="similarity">
    <text evidence="1 4">Belongs to the bacterial ribosomal protein bS6 family.</text>
</comment>